<dbReference type="Gene3D" id="3.40.50.300">
    <property type="entry name" value="P-loop containing nucleotide triphosphate hydrolases"/>
    <property type="match status" value="2"/>
</dbReference>
<sequence length="1305" mass="143185">MAAFDRFHPRVSAWFQQRLGSPTPVQEQAWEAIGRGRNALVVAPTGSGKTLAAFLTAISRLIDAPPGVKVLYISPLKALGADVERNLRRPIEEMGLGITVGVRSGDTPQSERRKLVRNPPDILITTPESAYLMLTSRAAAILDTVHTVIVDEVHALAGSKRGTHLALSLERLAKRANFQRIGLSATVRPLETVAAFLGRDVEIIAPPSRKRWNLRVHGIDVEELAANVYRQVMSARSTLVFVNSRRAAEKLTSRINELYAEHHEPEALSPPLRRDPAQLMKHTDTAGHAPTFIARAHHGSVSTEERAEIEAALKAGRLRAVVATSSLELGIDMGAVDLVIQVDSPLSVAAGLQRVGRAGHAVGEVSTGEFYPQHPADLFQMAVIVSRMGQGRIEEIHVPRNPLDVLAQQTIAEASQRDTPVEEWYATVRRAYPYRDLPREAFDSVINLVTGYYPATDFAELKPHLVLSEGVLKARPSAQRTAVTSGGTIPDRGLFGVFLLGGDQGARRVGELDEEMVYESRVGDVFTLGASSWRIEEITRDQVLVSPAPGHTGRLPFWNGDQTGRPAELGRAVGAARREVASISANLSPQARRDIEEYLRDQHEATKVIPDERTLVLERFRDELGDWRAILHSPYGRGVNAAWALAIGAEYATDEGIVMRVSTEAPPTAALFALQDPAAEVAAKVSESALFAARFRECAARALLLPRRHPGRRSPLWQQRHRAAKLLDAARRYPSFPIVLETVRECLQDVYDLPALEELHRDIVRKRVRIVEVTTTSPSPFAATMLFTYTGAFMYEGDRPQAESHLDSALLSSLLGETDLREILDPELLAEQPRLPRTPEEFADRLREAGPAPITPENEALATELGERVIRIDLAGRPHFAQAADALILDQPAQLLSRWARHHGPFTASEAREALGVNPETLAELPLVRGRFRHVVEEQEYCDPDVLDRLRRLSLARARRATEPVSPEKYANFLLDWQHITTPLRGIDGLYEVIEQLAGVSLTAREWEERALPARVADYAPPMLDELTSSGEVRIVGAGSGVMLLPYDYAPELPELSPEQEEVLGAFDRAYLFQELLHKVSLDSATLRGTLWSLVGMGAVSPDSFSRLRARDTGEVRRRTPADTLGRWSRTRPGEVIMEDQWLRRYGVVARGSVTAEGGNFARAYKVLSRYEEAGKAMRGMFIEGLGAAQFSSPAVIDMLRDAPSEPTVVLAASDPANPFGAALPWPRAGLSRSSGALVVLSDGRLRAYLRGKSLVVLGEPGEVVAALRGGGAVEKIDGKPALTHPLLADLRAAGARITPRGLRF</sequence>
<protein>
    <submittedName>
        <fullName evidence="11">Putative DEAD-box ATP-dependent RNA helicase</fullName>
        <ecNumber evidence="11">3.6.4.13</ecNumber>
    </submittedName>
</protein>
<gene>
    <name evidence="11" type="ORF">Cocul_01586</name>
</gene>
<dbReference type="GO" id="GO:0003677">
    <property type="term" value="F:DNA binding"/>
    <property type="evidence" value="ECO:0007669"/>
    <property type="project" value="UniProtKB-KW"/>
</dbReference>
<evidence type="ECO:0000256" key="5">
    <source>
        <dbReference type="ARBA" id="ARBA00022840"/>
    </source>
</evidence>
<evidence type="ECO:0000256" key="1">
    <source>
        <dbReference type="ARBA" id="ARBA00022741"/>
    </source>
</evidence>
<keyword evidence="1" id="KW-0547">Nucleotide-binding</keyword>
<keyword evidence="8" id="KW-0413">Isomerase</keyword>
<dbReference type="InterPro" id="IPR003593">
    <property type="entry name" value="AAA+_ATPase"/>
</dbReference>
<proteinExistence type="predicted"/>
<reference evidence="11 12" key="1">
    <citation type="submission" date="2015-10" db="EMBL/GenBank/DDBJ databases">
        <title>Corynebacteirum lowii and Corynebacterium oculi species nova, derived from human clinical disease and and emended description of Corynebacterium mastiditis.</title>
        <authorList>
            <person name="Bernard K."/>
            <person name="Pacheco A.L."/>
            <person name="Mcdougall C."/>
            <person name="Burtx T."/>
            <person name="Weibe D."/>
            <person name="Tyler S."/>
            <person name="Olson A.B."/>
            <person name="Cnockaert M."/>
            <person name="Eguchi H."/>
            <person name="Kuwahara T."/>
            <person name="Nakayama-Imaohji H."/>
            <person name="Boudewijins M."/>
            <person name="Van Hoecke F."/>
            <person name="Bernier A.-M."/>
            <person name="Vandamme P."/>
        </authorList>
    </citation>
    <scope>NUCLEOTIDE SEQUENCE [LARGE SCALE GENOMIC DNA]</scope>
    <source>
        <strain evidence="11 12">NML 130210</strain>
    </source>
</reference>
<keyword evidence="6" id="KW-0238">DNA-binding</keyword>
<comment type="caution">
    <text evidence="11">The sequence shown here is derived from an EMBL/GenBank/DDBJ whole genome shotgun (WGS) entry which is preliminary data.</text>
</comment>
<dbReference type="InterPro" id="IPR011545">
    <property type="entry name" value="DEAD/DEAH_box_helicase_dom"/>
</dbReference>
<dbReference type="InterPro" id="IPR045628">
    <property type="entry name" value="Lhr_WH_dom"/>
</dbReference>
<dbReference type="Pfam" id="PF00271">
    <property type="entry name" value="Helicase_C"/>
    <property type="match status" value="1"/>
</dbReference>
<evidence type="ECO:0000256" key="8">
    <source>
        <dbReference type="ARBA" id="ARBA00023235"/>
    </source>
</evidence>
<dbReference type="Pfam" id="PF23235">
    <property type="entry name" value="WHD_3rd_Lhr"/>
    <property type="match status" value="1"/>
</dbReference>
<evidence type="ECO:0000313" key="11">
    <source>
        <dbReference type="EMBL" id="KQB83517.1"/>
    </source>
</evidence>
<dbReference type="InterPro" id="IPR014001">
    <property type="entry name" value="Helicase_ATP-bd"/>
</dbReference>
<evidence type="ECO:0000256" key="4">
    <source>
        <dbReference type="ARBA" id="ARBA00022806"/>
    </source>
</evidence>
<dbReference type="SMART" id="SM00382">
    <property type="entry name" value="AAA"/>
    <property type="match status" value="1"/>
</dbReference>
<dbReference type="InterPro" id="IPR001650">
    <property type="entry name" value="Helicase_C-like"/>
</dbReference>
<dbReference type="PATRIC" id="fig|1544416.3.peg.1589"/>
<dbReference type="Pfam" id="PF23234">
    <property type="entry name" value="WHD_4th_Lhr"/>
    <property type="match status" value="1"/>
</dbReference>
<dbReference type="GO" id="GO:0003724">
    <property type="term" value="F:RNA helicase activity"/>
    <property type="evidence" value="ECO:0007669"/>
    <property type="project" value="UniProtKB-EC"/>
</dbReference>
<dbReference type="SMART" id="SM00487">
    <property type="entry name" value="DEXDc"/>
    <property type="match status" value="1"/>
</dbReference>
<dbReference type="InterPro" id="IPR052511">
    <property type="entry name" value="ATP-dep_Helicase"/>
</dbReference>
<evidence type="ECO:0000259" key="9">
    <source>
        <dbReference type="PROSITE" id="PS51192"/>
    </source>
</evidence>
<keyword evidence="3 11" id="KW-0378">Hydrolase</keyword>
<keyword evidence="2" id="KW-0227">DNA damage</keyword>
<dbReference type="InterPro" id="IPR027417">
    <property type="entry name" value="P-loop_NTPase"/>
</dbReference>
<dbReference type="Proteomes" id="UP000050517">
    <property type="component" value="Unassembled WGS sequence"/>
</dbReference>
<name>A0A0Q1DTW0_9CORY</name>
<evidence type="ECO:0000256" key="7">
    <source>
        <dbReference type="ARBA" id="ARBA00023204"/>
    </source>
</evidence>
<dbReference type="InterPro" id="IPR055368">
    <property type="entry name" value="WH3_Lhr"/>
</dbReference>
<dbReference type="InterPro" id="IPR013701">
    <property type="entry name" value="Lhr-like_DEAD/DEAH_assoc"/>
</dbReference>
<dbReference type="RefSeq" id="WP_055122708.1">
    <property type="nucleotide sequence ID" value="NZ_LKST01000003.1"/>
</dbReference>
<dbReference type="GO" id="GO:0005524">
    <property type="term" value="F:ATP binding"/>
    <property type="evidence" value="ECO:0007669"/>
    <property type="project" value="UniProtKB-KW"/>
</dbReference>
<organism evidence="11 12">
    <name type="scientific">Corynebacterium oculi</name>
    <dbReference type="NCBI Taxonomy" id="1544416"/>
    <lineage>
        <taxon>Bacteria</taxon>
        <taxon>Bacillati</taxon>
        <taxon>Actinomycetota</taxon>
        <taxon>Actinomycetes</taxon>
        <taxon>Mycobacteriales</taxon>
        <taxon>Corynebacteriaceae</taxon>
        <taxon>Corynebacterium</taxon>
    </lineage>
</organism>
<evidence type="ECO:0000256" key="6">
    <source>
        <dbReference type="ARBA" id="ARBA00023125"/>
    </source>
</evidence>
<keyword evidence="5" id="KW-0067">ATP-binding</keyword>
<dbReference type="SMART" id="SM00490">
    <property type="entry name" value="HELICc"/>
    <property type="match status" value="1"/>
</dbReference>
<dbReference type="Pfam" id="PF00270">
    <property type="entry name" value="DEAD"/>
    <property type="match status" value="1"/>
</dbReference>
<dbReference type="PROSITE" id="PS51192">
    <property type="entry name" value="HELICASE_ATP_BIND_1"/>
    <property type="match status" value="1"/>
</dbReference>
<dbReference type="EC" id="3.6.4.13" evidence="11"/>
<evidence type="ECO:0000256" key="2">
    <source>
        <dbReference type="ARBA" id="ARBA00022763"/>
    </source>
</evidence>
<dbReference type="STRING" id="1544416.Cocul_01586"/>
<dbReference type="PROSITE" id="PS51194">
    <property type="entry name" value="HELICASE_CTER"/>
    <property type="match status" value="1"/>
</dbReference>
<dbReference type="GO" id="GO:0016887">
    <property type="term" value="F:ATP hydrolysis activity"/>
    <property type="evidence" value="ECO:0007669"/>
    <property type="project" value="TreeGrafter"/>
</dbReference>
<evidence type="ECO:0000256" key="3">
    <source>
        <dbReference type="ARBA" id="ARBA00022801"/>
    </source>
</evidence>
<evidence type="ECO:0000313" key="12">
    <source>
        <dbReference type="Proteomes" id="UP000050517"/>
    </source>
</evidence>
<dbReference type="InterPro" id="IPR055367">
    <property type="entry name" value="WH4_Lhr"/>
</dbReference>
<dbReference type="Pfam" id="PF08494">
    <property type="entry name" value="DEAD_assoc"/>
    <property type="match status" value="1"/>
</dbReference>
<dbReference type="Pfam" id="PF19306">
    <property type="entry name" value="WHD_Lhr"/>
    <property type="match status" value="1"/>
</dbReference>
<feature type="domain" description="Helicase ATP-binding" evidence="9">
    <location>
        <begin position="30"/>
        <end position="205"/>
    </location>
</feature>
<dbReference type="GO" id="GO:0006281">
    <property type="term" value="P:DNA repair"/>
    <property type="evidence" value="ECO:0007669"/>
    <property type="project" value="UniProtKB-KW"/>
</dbReference>
<keyword evidence="4 11" id="KW-0347">Helicase</keyword>
<keyword evidence="7" id="KW-0234">DNA repair</keyword>
<accession>A0A0Q1DTW0</accession>
<dbReference type="EMBL" id="LKST01000003">
    <property type="protein sequence ID" value="KQB83517.1"/>
    <property type="molecule type" value="Genomic_DNA"/>
</dbReference>
<evidence type="ECO:0000259" key="10">
    <source>
        <dbReference type="PROSITE" id="PS51194"/>
    </source>
</evidence>
<dbReference type="CDD" id="cd17922">
    <property type="entry name" value="DEXHc_LHR-like"/>
    <property type="match status" value="1"/>
</dbReference>
<dbReference type="SUPFAM" id="SSF52540">
    <property type="entry name" value="P-loop containing nucleoside triphosphate hydrolases"/>
    <property type="match status" value="1"/>
</dbReference>
<dbReference type="PANTHER" id="PTHR47962:SF5">
    <property type="entry name" value="ATP-DEPENDENT HELICASE LHR-RELATED"/>
    <property type="match status" value="1"/>
</dbReference>
<dbReference type="OrthoDB" id="9815222at2"/>
<keyword evidence="12" id="KW-1185">Reference proteome</keyword>
<feature type="domain" description="Helicase C-terminal" evidence="10">
    <location>
        <begin position="227"/>
        <end position="404"/>
    </location>
</feature>
<dbReference type="PANTHER" id="PTHR47962">
    <property type="entry name" value="ATP-DEPENDENT HELICASE LHR-RELATED-RELATED"/>
    <property type="match status" value="1"/>
</dbReference>